<evidence type="ECO:0000313" key="3">
    <source>
        <dbReference type="Proteomes" id="UP000182769"/>
    </source>
</evidence>
<protein>
    <recommendedName>
        <fullName evidence="4">Lipoprotein</fullName>
    </recommendedName>
</protein>
<evidence type="ECO:0000256" key="1">
    <source>
        <dbReference type="SAM" id="MobiDB-lite"/>
    </source>
</evidence>
<evidence type="ECO:0008006" key="4">
    <source>
        <dbReference type="Google" id="ProtNLM"/>
    </source>
</evidence>
<sequence>MQNTLFVILATLVLSGCSVHRVAGEIGGVDVEASRSGDHDYQRKHDYDGDERGFCPPGQAKKGNCR</sequence>
<feature type="region of interest" description="Disordered" evidence="1">
    <location>
        <begin position="33"/>
        <end position="66"/>
    </location>
</feature>
<accession>A0A0K6IQV6</accession>
<keyword evidence="3" id="KW-1185">Reference proteome</keyword>
<dbReference type="EMBL" id="CYHG01000011">
    <property type="protein sequence ID" value="CUB05474.1"/>
    <property type="molecule type" value="Genomic_DNA"/>
</dbReference>
<dbReference type="RefSeq" id="WP_055464050.1">
    <property type="nucleotide sequence ID" value="NZ_CYHG01000011.1"/>
</dbReference>
<proteinExistence type="predicted"/>
<dbReference type="OrthoDB" id="8969769at2"/>
<evidence type="ECO:0000313" key="2">
    <source>
        <dbReference type="EMBL" id="CUB05474.1"/>
    </source>
</evidence>
<gene>
    <name evidence="2" type="ORF">Ga0061065_11164</name>
</gene>
<reference evidence="3" key="1">
    <citation type="submission" date="2015-08" db="EMBL/GenBank/DDBJ databases">
        <authorList>
            <person name="Varghese N."/>
        </authorList>
    </citation>
    <scope>NUCLEOTIDE SEQUENCE [LARGE SCALE GENOMIC DNA]</scope>
    <source>
        <strain evidence="3">JCM 18476</strain>
    </source>
</reference>
<dbReference type="Proteomes" id="UP000182769">
    <property type="component" value="Unassembled WGS sequence"/>
</dbReference>
<name>A0A0K6IQV6_9GAMM</name>
<organism evidence="2 3">
    <name type="scientific">Marinomonas fungiae</name>
    <dbReference type="NCBI Taxonomy" id="1137284"/>
    <lineage>
        <taxon>Bacteria</taxon>
        <taxon>Pseudomonadati</taxon>
        <taxon>Pseudomonadota</taxon>
        <taxon>Gammaproteobacteria</taxon>
        <taxon>Oceanospirillales</taxon>
        <taxon>Oceanospirillaceae</taxon>
        <taxon>Marinomonas</taxon>
    </lineage>
</organism>
<dbReference type="AlphaFoldDB" id="A0A0K6IQV6"/>
<feature type="compositionally biased region" description="Basic and acidic residues" evidence="1">
    <location>
        <begin position="33"/>
        <end position="53"/>
    </location>
</feature>